<evidence type="ECO:0000313" key="3">
    <source>
        <dbReference type="RefSeq" id="XP_015179863.1"/>
    </source>
</evidence>
<dbReference type="InterPro" id="IPR001623">
    <property type="entry name" value="DnaJ_domain"/>
</dbReference>
<proteinExistence type="predicted"/>
<feature type="domain" description="J" evidence="1">
    <location>
        <begin position="40"/>
        <end position="106"/>
    </location>
</feature>
<reference evidence="3" key="1">
    <citation type="submission" date="2025-08" db="UniProtKB">
        <authorList>
            <consortium name="RefSeq"/>
        </authorList>
    </citation>
    <scope>IDENTIFICATION</scope>
    <source>
        <tissue evidence="3">Whole body</tissue>
    </source>
</reference>
<dbReference type="InterPro" id="IPR018961">
    <property type="entry name" value="DnaJ_homolog_subfam-C_membr-28"/>
</dbReference>
<dbReference type="SUPFAM" id="SSF46565">
    <property type="entry name" value="Chaperone J-domain"/>
    <property type="match status" value="1"/>
</dbReference>
<dbReference type="Pfam" id="PF00226">
    <property type="entry name" value="DnaJ"/>
    <property type="match status" value="1"/>
</dbReference>
<sequence>MSTFTCTCVKESKQFARVSFINTLFLKRLKYRTSAKSVKQLYQTLGVNEDCEDETLRLAFIHLAKQFHPDSGAPEADAIRFAEVENAYREIRKLRNDMKESNSQLLPEVEEFDIKHTAPQHRHYLNYDVGIGTPSKRQKLYTIERAQKAVENIMEHRLQKLQAEERNTLIGMDKKRAQDIKTRYGMDRLVEDLIQEAMNKGEFSDLPGMGKPLKNNISRENPYVDFTTHKLNQVLIENGFTPEWIQLSKEIREETKELNKLLTEARNKLSLTPLNFEETESWNNTIENLKPLIKKLNNKIDKYNLLVPILQKQMVHVNLETLAEQALLKEPVQSTTKSVKKHTNDTYNYNNNFDIFSLIETIFKKKVT</sequence>
<name>A0ABM1II26_POLDO</name>
<protein>
    <submittedName>
        <fullName evidence="3">DnaJ homolog subfamily C member 28</fullName>
    </submittedName>
</protein>
<dbReference type="InterPro" id="IPR052573">
    <property type="entry name" value="DnaJ_C_subfamily_28"/>
</dbReference>
<dbReference type="CDD" id="cd06257">
    <property type="entry name" value="DnaJ"/>
    <property type="match status" value="1"/>
</dbReference>
<gene>
    <name evidence="3" type="primary">LOC107068208</name>
</gene>
<dbReference type="Pfam" id="PF09350">
    <property type="entry name" value="DJC28_CD"/>
    <property type="match status" value="1"/>
</dbReference>
<dbReference type="Proteomes" id="UP000694924">
    <property type="component" value="Unplaced"/>
</dbReference>
<dbReference type="PANTHER" id="PTHR39158:SF1">
    <property type="entry name" value="DNAJ HOMOLOG SUBFAMILY C MEMBER 28"/>
    <property type="match status" value="1"/>
</dbReference>
<evidence type="ECO:0000259" key="1">
    <source>
        <dbReference type="PROSITE" id="PS50076"/>
    </source>
</evidence>
<evidence type="ECO:0000313" key="2">
    <source>
        <dbReference type="Proteomes" id="UP000694924"/>
    </source>
</evidence>
<dbReference type="GeneID" id="107068208"/>
<dbReference type="PROSITE" id="PS50076">
    <property type="entry name" value="DNAJ_2"/>
    <property type="match status" value="1"/>
</dbReference>
<keyword evidence="2" id="KW-1185">Reference proteome</keyword>
<dbReference type="InterPro" id="IPR036869">
    <property type="entry name" value="J_dom_sf"/>
</dbReference>
<dbReference type="Gene3D" id="1.10.287.110">
    <property type="entry name" value="DnaJ domain"/>
    <property type="match status" value="1"/>
</dbReference>
<accession>A0ABM1II26</accession>
<dbReference type="PANTHER" id="PTHR39158">
    <property type="entry name" value="OS08G0560600 PROTEIN"/>
    <property type="match status" value="1"/>
</dbReference>
<organism evidence="2 3">
    <name type="scientific">Polistes dominula</name>
    <name type="common">European paper wasp</name>
    <name type="synonym">Vespa dominula</name>
    <dbReference type="NCBI Taxonomy" id="743375"/>
    <lineage>
        <taxon>Eukaryota</taxon>
        <taxon>Metazoa</taxon>
        <taxon>Ecdysozoa</taxon>
        <taxon>Arthropoda</taxon>
        <taxon>Hexapoda</taxon>
        <taxon>Insecta</taxon>
        <taxon>Pterygota</taxon>
        <taxon>Neoptera</taxon>
        <taxon>Endopterygota</taxon>
        <taxon>Hymenoptera</taxon>
        <taxon>Apocrita</taxon>
        <taxon>Aculeata</taxon>
        <taxon>Vespoidea</taxon>
        <taxon>Vespidae</taxon>
        <taxon>Polistinae</taxon>
        <taxon>Polistini</taxon>
        <taxon>Polistes</taxon>
    </lineage>
</organism>
<dbReference type="RefSeq" id="XP_015179863.1">
    <property type="nucleotide sequence ID" value="XM_015324377.1"/>
</dbReference>
<dbReference type="SMART" id="SM00271">
    <property type="entry name" value="DnaJ"/>
    <property type="match status" value="1"/>
</dbReference>